<proteinExistence type="predicted"/>
<dbReference type="EMBL" id="WJBU01000008">
    <property type="protein sequence ID" value="MRD47394.1"/>
    <property type="molecule type" value="Genomic_DNA"/>
</dbReference>
<keyword evidence="1" id="KW-0472">Membrane</keyword>
<dbReference type="NCBIfam" id="TIGR02523">
    <property type="entry name" value="type_IV_pilV"/>
    <property type="match status" value="1"/>
</dbReference>
<evidence type="ECO:0000256" key="1">
    <source>
        <dbReference type="SAM" id="Phobius"/>
    </source>
</evidence>
<organism evidence="2 3">
    <name type="scientific">Caenimonas koreensis DSM 17982</name>
    <dbReference type="NCBI Taxonomy" id="1121255"/>
    <lineage>
        <taxon>Bacteria</taxon>
        <taxon>Pseudomonadati</taxon>
        <taxon>Pseudomonadota</taxon>
        <taxon>Betaproteobacteria</taxon>
        <taxon>Burkholderiales</taxon>
        <taxon>Comamonadaceae</taxon>
        <taxon>Caenimonas</taxon>
    </lineage>
</organism>
<evidence type="ECO:0000313" key="2">
    <source>
        <dbReference type="EMBL" id="MRD47394.1"/>
    </source>
</evidence>
<dbReference type="AlphaFoldDB" id="A0A844ATG0"/>
<dbReference type="InterPro" id="IPR013362">
    <property type="entry name" value="Pilus_4_PilV"/>
</dbReference>
<reference evidence="2 3" key="1">
    <citation type="submission" date="2019-11" db="EMBL/GenBank/DDBJ databases">
        <title>Caenimonas koreensis gen. nov., sp. nov., isolated from activated sludge.</title>
        <authorList>
            <person name="Seung H.R."/>
        </authorList>
    </citation>
    <scope>NUCLEOTIDE SEQUENCE [LARGE SCALE GENOMIC DNA]</scope>
    <source>
        <strain evidence="2 3">EMB320</strain>
    </source>
</reference>
<keyword evidence="3" id="KW-1185">Reference proteome</keyword>
<keyword evidence="1" id="KW-0812">Transmembrane</keyword>
<evidence type="ECO:0000313" key="3">
    <source>
        <dbReference type="Proteomes" id="UP000487350"/>
    </source>
</evidence>
<comment type="caution">
    <text evidence="2">The sequence shown here is derived from an EMBL/GenBank/DDBJ whole genome shotgun (WGS) entry which is preliminary data.</text>
</comment>
<dbReference type="Pfam" id="PF07963">
    <property type="entry name" value="N_methyl"/>
    <property type="match status" value="1"/>
</dbReference>
<keyword evidence="1" id="KW-1133">Transmembrane helix</keyword>
<sequence length="183" mass="19379">MKTTAQRQAGASLIEVLVAVLILSFGMLALGGMLAYAVQLPRLSAYRAAAVTIAAAHIERMRANTVGFANGSYNETMSFRQPLAPSACAYPNCTPDTMATADRYDTNLLLRHDLPGEAGLRMVCNGGDCSTLEGDVWVMWTEPATLASLSAANSDECPLPGSAPAFAAFIAPAPRCLHIKFKL</sequence>
<accession>A0A844ATG0</accession>
<dbReference type="InterPro" id="IPR012902">
    <property type="entry name" value="N_methyl_site"/>
</dbReference>
<dbReference type="Proteomes" id="UP000487350">
    <property type="component" value="Unassembled WGS sequence"/>
</dbReference>
<protein>
    <submittedName>
        <fullName evidence="2">Type IV pilus modification protein PilV</fullName>
    </submittedName>
</protein>
<gene>
    <name evidence="2" type="primary">pilV</name>
    <name evidence="2" type="ORF">GHT07_08905</name>
</gene>
<dbReference type="OrthoDB" id="8902321at2"/>
<dbReference type="RefSeq" id="WP_153584729.1">
    <property type="nucleotide sequence ID" value="NZ_WJBU01000008.1"/>
</dbReference>
<feature type="transmembrane region" description="Helical" evidence="1">
    <location>
        <begin position="12"/>
        <end position="38"/>
    </location>
</feature>
<name>A0A844ATG0_9BURK</name>